<organism evidence="1 2">
    <name type="scientific">Littorina saxatilis</name>
    <dbReference type="NCBI Taxonomy" id="31220"/>
    <lineage>
        <taxon>Eukaryota</taxon>
        <taxon>Metazoa</taxon>
        <taxon>Spiralia</taxon>
        <taxon>Lophotrochozoa</taxon>
        <taxon>Mollusca</taxon>
        <taxon>Gastropoda</taxon>
        <taxon>Caenogastropoda</taxon>
        <taxon>Littorinimorpha</taxon>
        <taxon>Littorinoidea</taxon>
        <taxon>Littorinidae</taxon>
        <taxon>Littorina</taxon>
    </lineage>
</organism>
<proteinExistence type="predicted"/>
<dbReference type="GO" id="GO:0030286">
    <property type="term" value="C:dynein complex"/>
    <property type="evidence" value="ECO:0007669"/>
    <property type="project" value="InterPro"/>
</dbReference>
<keyword evidence="2" id="KW-1185">Reference proteome</keyword>
<accession>A0AAN9BAJ0</accession>
<dbReference type="GO" id="GO:0045505">
    <property type="term" value="F:dynein intermediate chain binding"/>
    <property type="evidence" value="ECO:0007669"/>
    <property type="project" value="InterPro"/>
</dbReference>
<evidence type="ECO:0000313" key="2">
    <source>
        <dbReference type="Proteomes" id="UP001374579"/>
    </source>
</evidence>
<dbReference type="PANTHER" id="PTHR22878:SF72">
    <property type="entry name" value="DYNEIN HEAVY CHAIN 3, AXONEMAL"/>
    <property type="match status" value="1"/>
</dbReference>
<dbReference type="GO" id="GO:0051959">
    <property type="term" value="F:dynein light intermediate chain binding"/>
    <property type="evidence" value="ECO:0007669"/>
    <property type="project" value="InterPro"/>
</dbReference>
<sequence length="510" mass="59642">MDEDYRHAVRKAILDYVLIDEAEQERLGLAMPEKPSNSAGRLSFPWHDSVLAAREFMKTELYITHPVLNKILYNFEFKYGKLRLIDIPGLKQIMPVTMETFLKHVQESSRAGARVLAKEWIQECCDIVDSRREEIESFTPRRQPGFQDERIEKMDRFFGSIASLMSNLLRRCVRASIKDLVHLVEEYYQGNAYEGQYNIMAGMGLPNVQHLVHFFLQEDVENSTLGFRPSFPDVFDFFCLIIDTMVISVRKLNRLEDLLFETVEDMETQYLSSVSVGEELVEWSKERIHIIITGNSHGPLRYRSVYEPYRYLFTKDTAQVVQKFVSKDRSLRQYTVQIEKLKTMVSEIGSLPVFIPMHLFLLDCSHLNQWLVDKARELINVMVKKIMETSDKFNRGICKQYDTIVKKSSYQAENTKELVDLIEYVETVKVEELYELKNKLEIAAGNLLFLMDYSYLPKDNIIINNNTFTWPDRIIPIVRNAYVPFAVKDYSIFIEMLQILCKDMHVNGVQ</sequence>
<dbReference type="InterPro" id="IPR026983">
    <property type="entry name" value="DHC"/>
</dbReference>
<evidence type="ECO:0000313" key="1">
    <source>
        <dbReference type="EMBL" id="KAK7101862.1"/>
    </source>
</evidence>
<dbReference type="GO" id="GO:0007018">
    <property type="term" value="P:microtubule-based movement"/>
    <property type="evidence" value="ECO:0007669"/>
    <property type="project" value="InterPro"/>
</dbReference>
<comment type="caution">
    <text evidence="1">The sequence shown here is derived from an EMBL/GenBank/DDBJ whole genome shotgun (WGS) entry which is preliminary data.</text>
</comment>
<name>A0AAN9BAJ0_9CAEN</name>
<dbReference type="Proteomes" id="UP001374579">
    <property type="component" value="Unassembled WGS sequence"/>
</dbReference>
<gene>
    <name evidence="1" type="ORF">V1264_020178</name>
</gene>
<dbReference type="AlphaFoldDB" id="A0AAN9BAJ0"/>
<protein>
    <submittedName>
        <fullName evidence="1">Uncharacterized protein</fullName>
    </submittedName>
</protein>
<dbReference type="PANTHER" id="PTHR22878">
    <property type="entry name" value="DYNEIN HEAVY CHAIN 6, AXONEMAL-LIKE-RELATED"/>
    <property type="match status" value="1"/>
</dbReference>
<reference evidence="1 2" key="1">
    <citation type="submission" date="2024-02" db="EMBL/GenBank/DDBJ databases">
        <title>Chromosome-scale genome assembly of the rough periwinkle Littorina saxatilis.</title>
        <authorList>
            <person name="De Jode A."/>
            <person name="Faria R."/>
            <person name="Formenti G."/>
            <person name="Sims Y."/>
            <person name="Smith T.P."/>
            <person name="Tracey A."/>
            <person name="Wood J.M.D."/>
            <person name="Zagrodzka Z.B."/>
            <person name="Johannesson K."/>
            <person name="Butlin R.K."/>
            <person name="Leder E.H."/>
        </authorList>
    </citation>
    <scope>NUCLEOTIDE SEQUENCE [LARGE SCALE GENOMIC DNA]</scope>
    <source>
        <strain evidence="1">Snail1</strain>
        <tissue evidence="1">Muscle</tissue>
    </source>
</reference>
<dbReference type="EMBL" id="JBAMIC010000010">
    <property type="protein sequence ID" value="KAK7101862.1"/>
    <property type="molecule type" value="Genomic_DNA"/>
</dbReference>